<dbReference type="SUPFAM" id="SSF54236">
    <property type="entry name" value="Ubiquitin-like"/>
    <property type="match status" value="1"/>
</dbReference>
<keyword evidence="6" id="KW-1185">Reference proteome</keyword>
<name>A0AAD7LQ63_QUISA</name>
<dbReference type="PROSITE" id="PS50033">
    <property type="entry name" value="UBX"/>
    <property type="match status" value="1"/>
</dbReference>
<feature type="compositionally biased region" description="Low complexity" evidence="3">
    <location>
        <begin position="309"/>
        <end position="318"/>
    </location>
</feature>
<feature type="compositionally biased region" description="Basic and acidic residues" evidence="3">
    <location>
        <begin position="156"/>
        <end position="165"/>
    </location>
</feature>
<accession>A0AAD7LQ63</accession>
<dbReference type="Gene3D" id="1.10.8.10">
    <property type="entry name" value="DNA helicase RuvA subunit, C-terminal domain"/>
    <property type="match status" value="1"/>
</dbReference>
<evidence type="ECO:0000256" key="3">
    <source>
        <dbReference type="SAM" id="MobiDB-lite"/>
    </source>
</evidence>
<reference evidence="5" key="1">
    <citation type="journal article" date="2023" name="Science">
        <title>Elucidation of the pathway for biosynthesis of saponin adjuvants from the soapbark tree.</title>
        <authorList>
            <person name="Reed J."/>
            <person name="Orme A."/>
            <person name="El-Demerdash A."/>
            <person name="Owen C."/>
            <person name="Martin L.B.B."/>
            <person name="Misra R.C."/>
            <person name="Kikuchi S."/>
            <person name="Rejzek M."/>
            <person name="Martin A.C."/>
            <person name="Harkess A."/>
            <person name="Leebens-Mack J."/>
            <person name="Louveau T."/>
            <person name="Stephenson M.J."/>
            <person name="Osbourn A."/>
        </authorList>
    </citation>
    <scope>NUCLEOTIDE SEQUENCE</scope>
    <source>
        <strain evidence="5">S10</strain>
    </source>
</reference>
<dbReference type="Pfam" id="PF14555">
    <property type="entry name" value="UBA_4"/>
    <property type="match status" value="1"/>
</dbReference>
<keyword evidence="2" id="KW-0175">Coiled coil</keyword>
<dbReference type="Pfam" id="PF00789">
    <property type="entry name" value="UBX"/>
    <property type="match status" value="1"/>
</dbReference>
<evidence type="ECO:0000256" key="1">
    <source>
        <dbReference type="ARBA" id="ARBA00022786"/>
    </source>
</evidence>
<dbReference type="InterPro" id="IPR050730">
    <property type="entry name" value="UBX_domain-protein"/>
</dbReference>
<evidence type="ECO:0000256" key="2">
    <source>
        <dbReference type="SAM" id="Coils"/>
    </source>
</evidence>
<keyword evidence="1" id="KW-0833">Ubl conjugation pathway</keyword>
<dbReference type="CDD" id="cd01767">
    <property type="entry name" value="UBX"/>
    <property type="match status" value="1"/>
</dbReference>
<dbReference type="PANTHER" id="PTHR23322">
    <property type="entry name" value="FAS-ASSOCIATED PROTEIN"/>
    <property type="match status" value="1"/>
</dbReference>
<feature type="region of interest" description="Disordered" evidence="3">
    <location>
        <begin position="292"/>
        <end position="318"/>
    </location>
</feature>
<dbReference type="SMART" id="SM00166">
    <property type="entry name" value="UBX"/>
    <property type="match status" value="1"/>
</dbReference>
<dbReference type="AlphaFoldDB" id="A0AAD7LQ63"/>
<feature type="compositionally biased region" description="Polar residues" evidence="3">
    <location>
        <begin position="143"/>
        <end position="155"/>
    </location>
</feature>
<evidence type="ECO:0000313" key="6">
    <source>
        <dbReference type="Proteomes" id="UP001163823"/>
    </source>
</evidence>
<dbReference type="EMBL" id="JARAOO010000007">
    <property type="protein sequence ID" value="KAJ7962314.1"/>
    <property type="molecule type" value="Genomic_DNA"/>
</dbReference>
<dbReference type="CDD" id="cd14351">
    <property type="entry name" value="UBA_Ubx1_like"/>
    <property type="match status" value="1"/>
</dbReference>
<feature type="coiled-coil region" evidence="2">
    <location>
        <begin position="336"/>
        <end position="370"/>
    </location>
</feature>
<dbReference type="GO" id="GO:0043130">
    <property type="term" value="F:ubiquitin binding"/>
    <property type="evidence" value="ECO:0007669"/>
    <property type="project" value="TreeGrafter"/>
</dbReference>
<evidence type="ECO:0000313" key="5">
    <source>
        <dbReference type="EMBL" id="KAJ7962314.1"/>
    </source>
</evidence>
<comment type="caution">
    <text evidence="5">The sequence shown here is derived from an EMBL/GenBank/DDBJ whole genome shotgun (WGS) entry which is preliminary data.</text>
</comment>
<dbReference type="Pfam" id="PF02809">
    <property type="entry name" value="UIM"/>
    <property type="match status" value="2"/>
</dbReference>
<dbReference type="InterPro" id="IPR001012">
    <property type="entry name" value="UBX_dom"/>
</dbReference>
<dbReference type="Gene3D" id="3.10.20.90">
    <property type="entry name" value="Phosphatidylinositol 3-kinase Catalytic Subunit, Chain A, domain 1"/>
    <property type="match status" value="1"/>
</dbReference>
<sequence length="472" mass="52177">MATPTRDAIHTFMSITGASEFVSVRKLEEFGGNLNEAVNSYMREGDRHISNPSFPAADPRYYPGEMNNHNQVGSRGLLPLLSAARRFRPSLLLDPNYRREIYNRLGASASNSHSPHGSHPAMVRGVPLESSGPFEQFHHVGLSPTNENMTGNSSSHGREINDMHTSDGYGNDIEEEMIQAAIRASKQENREHYLSRQYSALDDSSAIGTPQDQLQQEDDDLALALSLSLKPGNSSNQIGAKNASQPLVTHQLTSDTGNHFEEWGGISSEELNEALLLENALFGEIYEKTSKDFSSTPHIQGGPEKTDRPLQPSSSPLSTSLTAARLLREQQNKEYLASLLADREKEANTLQEAEAHCSKKEKSGKMLEREELKRIPAAKEDLLPKEPPLDDENSVNVAIRMPDGSRLGRCFLKSNKLQLLFDFIDLGGAVNPGTYRVVRSYPRRAYSVDDGSLTLGEIVLASKQEAFFLELI</sequence>
<gene>
    <name evidence="5" type="ORF">O6P43_017562</name>
</gene>
<protein>
    <submittedName>
        <fullName evidence="5">Plant UBX domain-containing protein 8</fullName>
    </submittedName>
</protein>
<dbReference type="Proteomes" id="UP001163823">
    <property type="component" value="Chromosome 7"/>
</dbReference>
<evidence type="ECO:0000259" key="4">
    <source>
        <dbReference type="PROSITE" id="PS50033"/>
    </source>
</evidence>
<dbReference type="PANTHER" id="PTHR23322:SF55">
    <property type="entry name" value="PLANT UBX DOMAIN-CONTAINING PROTEIN 9"/>
    <property type="match status" value="1"/>
</dbReference>
<feature type="domain" description="UBX" evidence="4">
    <location>
        <begin position="390"/>
        <end position="468"/>
    </location>
</feature>
<dbReference type="InterPro" id="IPR003903">
    <property type="entry name" value="UIM_dom"/>
</dbReference>
<dbReference type="PROSITE" id="PS50330">
    <property type="entry name" value="UIM"/>
    <property type="match status" value="1"/>
</dbReference>
<feature type="region of interest" description="Disordered" evidence="3">
    <location>
        <begin position="141"/>
        <end position="170"/>
    </location>
</feature>
<dbReference type="InterPro" id="IPR029071">
    <property type="entry name" value="Ubiquitin-like_domsf"/>
</dbReference>
<dbReference type="SMART" id="SM00726">
    <property type="entry name" value="UIM"/>
    <property type="match status" value="2"/>
</dbReference>
<proteinExistence type="predicted"/>
<organism evidence="5 6">
    <name type="scientific">Quillaja saponaria</name>
    <name type="common">Soap bark tree</name>
    <dbReference type="NCBI Taxonomy" id="32244"/>
    <lineage>
        <taxon>Eukaryota</taxon>
        <taxon>Viridiplantae</taxon>
        <taxon>Streptophyta</taxon>
        <taxon>Embryophyta</taxon>
        <taxon>Tracheophyta</taxon>
        <taxon>Spermatophyta</taxon>
        <taxon>Magnoliopsida</taxon>
        <taxon>eudicotyledons</taxon>
        <taxon>Gunneridae</taxon>
        <taxon>Pentapetalae</taxon>
        <taxon>rosids</taxon>
        <taxon>fabids</taxon>
        <taxon>Fabales</taxon>
        <taxon>Quillajaceae</taxon>
        <taxon>Quillaja</taxon>
    </lineage>
</organism>